<dbReference type="OrthoDB" id="115029at2759"/>
<organism evidence="2 3">
    <name type="scientific">Phytophthora pseudosyringae</name>
    <dbReference type="NCBI Taxonomy" id="221518"/>
    <lineage>
        <taxon>Eukaryota</taxon>
        <taxon>Sar</taxon>
        <taxon>Stramenopiles</taxon>
        <taxon>Oomycota</taxon>
        <taxon>Peronosporomycetes</taxon>
        <taxon>Peronosporales</taxon>
        <taxon>Peronosporaceae</taxon>
        <taxon>Phytophthora</taxon>
    </lineage>
</organism>
<feature type="coiled-coil region" evidence="1">
    <location>
        <begin position="27"/>
        <end position="61"/>
    </location>
</feature>
<dbReference type="AlphaFoldDB" id="A0A8T1VKB9"/>
<sequence length="342" mass="39229">MRCRRKLTPVEQETRRVKNHEDMRNIRQCQRQELVQMKATVAELEKHYAELCRRAEAAGKDTELVTLQTSVRDDQGHDDLMALAKQLGAEKLLLQTMLKQKTAWRVLDFEISSLAAAQRSLRAVNVQLDTMDDVQAEEELGFYPLTEWGLTQRNGVRLHEKVYHSQRTHKTWTNDIQLARFKIVKAETSRLQVLQQMNLNAYVFVRDVDSPSEISIFRSVFEHFLVEAFTEFPDSNGDSLTGTGYVLGTQSVATECRPSLSIERDDADRKIAWVDLALTTEAYDVENPTTGEKYQQVVWAGRTDYRPEQDAQRNAADTLQGLLRWELKIVAPALNLKSLCID</sequence>
<evidence type="ECO:0000313" key="2">
    <source>
        <dbReference type="EMBL" id="KAG7381672.1"/>
    </source>
</evidence>
<keyword evidence="1" id="KW-0175">Coiled coil</keyword>
<protein>
    <submittedName>
        <fullName evidence="2">Uncharacterized protein</fullName>
    </submittedName>
</protein>
<evidence type="ECO:0000313" key="3">
    <source>
        <dbReference type="Proteomes" id="UP000694044"/>
    </source>
</evidence>
<proteinExistence type="predicted"/>
<comment type="caution">
    <text evidence="2">The sequence shown here is derived from an EMBL/GenBank/DDBJ whole genome shotgun (WGS) entry which is preliminary data.</text>
</comment>
<keyword evidence="3" id="KW-1185">Reference proteome</keyword>
<evidence type="ECO:0000256" key="1">
    <source>
        <dbReference type="SAM" id="Coils"/>
    </source>
</evidence>
<name>A0A8T1VKB9_9STRA</name>
<accession>A0A8T1VKB9</accession>
<gene>
    <name evidence="2" type="ORF">PHYPSEUDO_005771</name>
</gene>
<dbReference type="Proteomes" id="UP000694044">
    <property type="component" value="Unassembled WGS sequence"/>
</dbReference>
<dbReference type="EMBL" id="JAGDFM010000236">
    <property type="protein sequence ID" value="KAG7381672.1"/>
    <property type="molecule type" value="Genomic_DNA"/>
</dbReference>
<reference evidence="2" key="1">
    <citation type="submission" date="2021-02" db="EMBL/GenBank/DDBJ databases">
        <authorList>
            <person name="Palmer J.M."/>
        </authorList>
    </citation>
    <scope>NUCLEOTIDE SEQUENCE</scope>
    <source>
        <strain evidence="2">SCRP734</strain>
    </source>
</reference>